<dbReference type="HOGENOM" id="CLU_217618_0_0_10"/>
<keyword evidence="2" id="KW-1185">Reference proteome</keyword>
<sequence length="40" mass="4636">MDLKFKEGVSSYRRDALFIARKRPLRLEEGVSLINDNANL</sequence>
<accession>C9MLZ0</accession>
<dbReference type="Proteomes" id="UP000003327">
    <property type="component" value="Unassembled WGS sequence"/>
</dbReference>
<comment type="caution">
    <text evidence="1">The sequence shown here is derived from an EMBL/GenBank/DDBJ whole genome shotgun (WGS) entry which is preliminary data.</text>
</comment>
<dbReference type="EMBL" id="ACVA01000013">
    <property type="protein sequence ID" value="EEX19674.1"/>
    <property type="molecule type" value="Genomic_DNA"/>
</dbReference>
<proteinExistence type="predicted"/>
<evidence type="ECO:0000313" key="1">
    <source>
        <dbReference type="EMBL" id="EEX19674.1"/>
    </source>
</evidence>
<reference evidence="1 2" key="1">
    <citation type="submission" date="2009-09" db="EMBL/GenBank/DDBJ databases">
        <authorList>
            <person name="Weinstock G."/>
            <person name="Sodergren E."/>
            <person name="Clifton S."/>
            <person name="Fulton L."/>
            <person name="Fulton B."/>
            <person name="Courtney L."/>
            <person name="Fronick C."/>
            <person name="Harrison M."/>
            <person name="Strong C."/>
            <person name="Farmer C."/>
            <person name="Delahaunty K."/>
            <person name="Markovic C."/>
            <person name="Hall O."/>
            <person name="Minx P."/>
            <person name="Tomlinson C."/>
            <person name="Mitreva M."/>
            <person name="Nelson J."/>
            <person name="Hou S."/>
            <person name="Wollam A."/>
            <person name="Pepin K.H."/>
            <person name="Johnson M."/>
            <person name="Bhonagiri V."/>
            <person name="Nash W.E."/>
            <person name="Warren W."/>
            <person name="Chinwalla A."/>
            <person name="Mardis E.R."/>
            <person name="Wilson R.K."/>
        </authorList>
    </citation>
    <scope>NUCLEOTIDE SEQUENCE [LARGE SCALE GENOMIC DNA]</scope>
    <source>
        <strain evidence="1 2">F0319</strain>
    </source>
</reference>
<evidence type="ECO:0000313" key="2">
    <source>
        <dbReference type="Proteomes" id="UP000003327"/>
    </source>
</evidence>
<name>C9MLZ0_9BACT</name>
<dbReference type="STRING" id="649761.HMPREF0973_00616"/>
<organism evidence="1 2">
    <name type="scientific">Prevotella veroralis F0319</name>
    <dbReference type="NCBI Taxonomy" id="649761"/>
    <lineage>
        <taxon>Bacteria</taxon>
        <taxon>Pseudomonadati</taxon>
        <taxon>Bacteroidota</taxon>
        <taxon>Bacteroidia</taxon>
        <taxon>Bacteroidales</taxon>
        <taxon>Prevotellaceae</taxon>
        <taxon>Prevotella</taxon>
    </lineage>
</organism>
<gene>
    <name evidence="1" type="ORF">HMPREF0973_00616</name>
</gene>
<dbReference type="AlphaFoldDB" id="C9MLZ0"/>
<protein>
    <submittedName>
        <fullName evidence="1">Uncharacterized protein</fullName>
    </submittedName>
</protein>